<accession>A0A834YVY0</accession>
<feature type="domain" description="CCHC-type" evidence="2">
    <location>
        <begin position="350"/>
        <end position="365"/>
    </location>
</feature>
<dbReference type="Proteomes" id="UP000655225">
    <property type="component" value="Unassembled WGS sequence"/>
</dbReference>
<dbReference type="PROSITE" id="PS50158">
    <property type="entry name" value="ZF_CCHC"/>
    <property type="match status" value="7"/>
</dbReference>
<feature type="domain" description="CCHC-type" evidence="2">
    <location>
        <begin position="260"/>
        <end position="275"/>
    </location>
</feature>
<dbReference type="InterPro" id="IPR036875">
    <property type="entry name" value="Znf_CCHC_sf"/>
</dbReference>
<keyword evidence="1" id="KW-0479">Metal-binding</keyword>
<keyword evidence="4" id="KW-1185">Reference proteome</keyword>
<dbReference type="OrthoDB" id="3863715at2759"/>
<dbReference type="AlphaFoldDB" id="A0A834YVY0"/>
<gene>
    <name evidence="3" type="ORF">HHK36_018390</name>
</gene>
<evidence type="ECO:0000256" key="1">
    <source>
        <dbReference type="PROSITE-ProRule" id="PRU00047"/>
    </source>
</evidence>
<evidence type="ECO:0000313" key="3">
    <source>
        <dbReference type="EMBL" id="KAF8396759.1"/>
    </source>
</evidence>
<proteinExistence type="predicted"/>
<evidence type="ECO:0000259" key="2">
    <source>
        <dbReference type="PROSITE" id="PS50158"/>
    </source>
</evidence>
<dbReference type="PANTHER" id="PTHR47103:SF5">
    <property type="entry name" value="DNA-BINDING PROTEIN HEXBP-LIKE"/>
    <property type="match status" value="1"/>
</dbReference>
<organism evidence="3 4">
    <name type="scientific">Tetracentron sinense</name>
    <name type="common">Spur-leaf</name>
    <dbReference type="NCBI Taxonomy" id="13715"/>
    <lineage>
        <taxon>Eukaryota</taxon>
        <taxon>Viridiplantae</taxon>
        <taxon>Streptophyta</taxon>
        <taxon>Embryophyta</taxon>
        <taxon>Tracheophyta</taxon>
        <taxon>Spermatophyta</taxon>
        <taxon>Magnoliopsida</taxon>
        <taxon>Trochodendrales</taxon>
        <taxon>Trochodendraceae</taxon>
        <taxon>Tetracentron</taxon>
    </lineage>
</organism>
<dbReference type="InterPro" id="IPR001878">
    <property type="entry name" value="Znf_CCHC"/>
</dbReference>
<dbReference type="SUPFAM" id="SSF57756">
    <property type="entry name" value="Retrovirus zinc finger-like domains"/>
    <property type="match status" value="3"/>
</dbReference>
<comment type="caution">
    <text evidence="3">The sequence shown here is derived from an EMBL/GenBank/DDBJ whole genome shotgun (WGS) entry which is preliminary data.</text>
</comment>
<evidence type="ECO:0000313" key="4">
    <source>
        <dbReference type="Proteomes" id="UP000655225"/>
    </source>
</evidence>
<dbReference type="GO" id="GO:0003676">
    <property type="term" value="F:nucleic acid binding"/>
    <property type="evidence" value="ECO:0007669"/>
    <property type="project" value="InterPro"/>
</dbReference>
<dbReference type="PANTHER" id="PTHR47103">
    <property type="entry name" value="DNA-BINDING PROTEIN"/>
    <property type="match status" value="1"/>
</dbReference>
<dbReference type="Pfam" id="PF00098">
    <property type="entry name" value="zf-CCHC"/>
    <property type="match status" value="7"/>
</dbReference>
<protein>
    <recommendedName>
        <fullName evidence="2">CCHC-type domain-containing protein</fullName>
    </recommendedName>
</protein>
<name>A0A834YVY0_TETSI</name>
<feature type="domain" description="CCHC-type" evidence="2">
    <location>
        <begin position="234"/>
        <end position="247"/>
    </location>
</feature>
<sequence>MDGVSRISLDLAPYSLSQAVHQTLNGELGPFDAQFLKGSSNPEFCGQGSSLDSRDIFGFDAMIKKFRSKNPTNLSRACDLAVGFATGLEHRDDHAGEEDLGELDDYPVGSCQNLEEISGVREGASLEREALEEIVSLDQTKAQDPIKEGESGKIIYVITASGLGIMAEIVQMWLSATTVDFLAKDYLWNCKGTDAVDCVFAVRHIMSECTSKTMCWNCKKPGHLASECKNDPICHMCGKMGHLARECSGSGLPPYDPRLCNNCYKPGHIAADCTNEKVCNNCRNTGHLARECPNEPVCNTCNVSGHVARQCPKSNHLASEIVGGPFRDIICRNCSQPGHISRDCVAIVICNNCGGRGHQAFECPSGRMLGRGFRMY</sequence>
<feature type="domain" description="CCHC-type" evidence="2">
    <location>
        <begin position="215"/>
        <end position="230"/>
    </location>
</feature>
<keyword evidence="1" id="KW-0863">Zinc-finger</keyword>
<feature type="domain" description="CCHC-type" evidence="2">
    <location>
        <begin position="298"/>
        <end position="313"/>
    </location>
</feature>
<dbReference type="GO" id="GO:0008270">
    <property type="term" value="F:zinc ion binding"/>
    <property type="evidence" value="ECO:0007669"/>
    <property type="project" value="UniProtKB-KW"/>
</dbReference>
<dbReference type="SMART" id="SM00343">
    <property type="entry name" value="ZnF_C2HC"/>
    <property type="match status" value="7"/>
</dbReference>
<feature type="domain" description="CCHC-type" evidence="2">
    <location>
        <begin position="331"/>
        <end position="344"/>
    </location>
</feature>
<feature type="domain" description="CCHC-type" evidence="2">
    <location>
        <begin position="279"/>
        <end position="294"/>
    </location>
</feature>
<dbReference type="Gene3D" id="4.10.60.10">
    <property type="entry name" value="Zinc finger, CCHC-type"/>
    <property type="match status" value="4"/>
</dbReference>
<keyword evidence="1" id="KW-0862">Zinc</keyword>
<dbReference type="EMBL" id="JABCRI010000012">
    <property type="protein sequence ID" value="KAF8396759.1"/>
    <property type="molecule type" value="Genomic_DNA"/>
</dbReference>
<reference evidence="3 4" key="1">
    <citation type="submission" date="2020-04" db="EMBL/GenBank/DDBJ databases">
        <title>Plant Genome Project.</title>
        <authorList>
            <person name="Zhang R.-G."/>
        </authorList>
    </citation>
    <scope>NUCLEOTIDE SEQUENCE [LARGE SCALE GENOMIC DNA]</scope>
    <source>
        <strain evidence="3">YNK0</strain>
        <tissue evidence="3">Leaf</tissue>
    </source>
</reference>